<feature type="region of interest" description="Disordered" evidence="1">
    <location>
        <begin position="84"/>
        <end position="119"/>
    </location>
</feature>
<name>A0A139ICQ4_9PEZI</name>
<proteinExistence type="predicted"/>
<comment type="caution">
    <text evidence="2">The sequence shown here is derived from an EMBL/GenBank/DDBJ whole genome shotgun (WGS) entry which is preliminary data.</text>
</comment>
<dbReference type="EMBL" id="LFZO01000148">
    <property type="protein sequence ID" value="KXT12547.1"/>
    <property type="molecule type" value="Genomic_DNA"/>
</dbReference>
<protein>
    <submittedName>
        <fullName evidence="2">Uncharacterized protein</fullName>
    </submittedName>
</protein>
<keyword evidence="3" id="KW-1185">Reference proteome</keyword>
<gene>
    <name evidence="2" type="ORF">AC579_7470</name>
</gene>
<evidence type="ECO:0000313" key="3">
    <source>
        <dbReference type="Proteomes" id="UP000073492"/>
    </source>
</evidence>
<accession>A0A139ICQ4</accession>
<organism evidence="2 3">
    <name type="scientific">Pseudocercospora musae</name>
    <dbReference type="NCBI Taxonomy" id="113226"/>
    <lineage>
        <taxon>Eukaryota</taxon>
        <taxon>Fungi</taxon>
        <taxon>Dikarya</taxon>
        <taxon>Ascomycota</taxon>
        <taxon>Pezizomycotina</taxon>
        <taxon>Dothideomycetes</taxon>
        <taxon>Dothideomycetidae</taxon>
        <taxon>Mycosphaerellales</taxon>
        <taxon>Mycosphaerellaceae</taxon>
        <taxon>Pseudocercospora</taxon>
    </lineage>
</organism>
<dbReference type="Gene3D" id="2.160.20.80">
    <property type="entry name" value="E3 ubiquitin-protein ligase SopA"/>
    <property type="match status" value="1"/>
</dbReference>
<dbReference type="OrthoDB" id="3646408at2759"/>
<evidence type="ECO:0000313" key="2">
    <source>
        <dbReference type="EMBL" id="KXT12547.1"/>
    </source>
</evidence>
<reference evidence="2 3" key="1">
    <citation type="submission" date="2015-07" db="EMBL/GenBank/DDBJ databases">
        <title>Comparative genomics of the Sigatoka disease complex on banana suggests a link between parallel evolutionary changes in Pseudocercospora fijiensis and Pseudocercospora eumusae and increased virulence on the banana host.</title>
        <authorList>
            <person name="Chang T.-C."/>
            <person name="Salvucci A."/>
            <person name="Crous P.W."/>
            <person name="Stergiopoulos I."/>
        </authorList>
    </citation>
    <scope>NUCLEOTIDE SEQUENCE [LARGE SCALE GENOMIC DNA]</scope>
    <source>
        <strain evidence="2 3">CBS 116634</strain>
    </source>
</reference>
<dbReference type="AlphaFoldDB" id="A0A139ICQ4"/>
<sequence length="428" mass="48113">MFLQQSLCVLSPQSFLTLAQNSMPFFRIYSALKVQYNYVITLKRPFRQLSATKTISMALFNGEQYTLDAASTTMRFSTMTISASATQRNDSLEPGRTSVQQEGRPDLDGYPSEPAPTRYSMTLPPPGFSTVPLFKHTLRACMITPGSNLDRCTLTDVNGDGCQLTGCLIMSETLVPKLWNCTLIDCTIMDVEIRGCEIRSTFGKEIHDPTERHFNIAGELFRQGGASQLKRCQITNTKIVHAQAKNCWLEHVEAKYLIAKMCEFQYCKLLTCELRESSSHSGEISEGTSSVDAGPSIAFTSSGNDIQLLNLFITPPKADPSAHIDQFDSDSVRYPAQRRKREDNVDNIRMMQGQQPLALGYLEDQRRHMLTEVLHEAVAAVDVTDYRDTLCTMRRSPENVPSRKDVVELDRSRHRSAWQRMMGGDASF</sequence>
<dbReference type="Proteomes" id="UP000073492">
    <property type="component" value="Unassembled WGS sequence"/>
</dbReference>
<dbReference type="SUPFAM" id="SSF141571">
    <property type="entry name" value="Pentapeptide repeat-like"/>
    <property type="match status" value="1"/>
</dbReference>
<evidence type="ECO:0000256" key="1">
    <source>
        <dbReference type="SAM" id="MobiDB-lite"/>
    </source>
</evidence>